<proteinExistence type="predicted"/>
<protein>
    <recommendedName>
        <fullName evidence="2">SAC3/GANP/THP3 conserved domain-containing protein</fullName>
    </recommendedName>
</protein>
<dbReference type="InterPro" id="IPR045107">
    <property type="entry name" value="SAC3/GANP/THP3"/>
</dbReference>
<accession>A0A409Y8W9</accession>
<feature type="compositionally biased region" description="Pro residues" evidence="1">
    <location>
        <begin position="791"/>
        <end position="803"/>
    </location>
</feature>
<evidence type="ECO:0000259" key="2">
    <source>
        <dbReference type="Pfam" id="PF03399"/>
    </source>
</evidence>
<feature type="region of interest" description="Disordered" evidence="1">
    <location>
        <begin position="902"/>
        <end position="940"/>
    </location>
</feature>
<sequence length="1532" mass="169856">MDGPSYPRGGRGRGTSPSRGRGRPHSRNNFWTGDGPRTNPPAHSDGERWERGGHRARGRGRGGRGVKRGYPNMTLRGNHLQKSGGHQIYEPIAVTNEVEMSDQEYEEPEVQEPIEGEEEEVQLEDDPVLPRFPRIEEPELETAEERERFYQELVKAREVERKKAIAEGKMDDPLVPKRLEDAICIVGTCMDMCPRFERYRRERENNLFEWETIPGTKRVDHNRAVKMYERAAGDKTIPSDLRPPIVLKRTLDYLFHDLLLRGGFSATCSFIRDRSRSVRNDFTMQHITGPLAIECHDRCARFHILVLHFERDKPHFSIPMEEQQLMNTLQSLKEFYMDQRGKYQSRTELEMRVYHRLIHIRDQRERHDDIPQHILNNPVFKLTTQFREHVQKQSAPISKVSKLVVGPEGMQIFGQLASILMQEGNKIMAYLVACILERLFGKETIDDIESIRGELTIPEIIDGMVQRHLRPAQVAQTAAHIEEVEDGMEDEDYYEGEEEHYEEEQAEAQIPQAPQPVQPSVLGWFGNALEAKAPQASEASVPVPASTSAFPSISNSITPVPSIAQSAFANLVSTPNPFGNNTNIFGGSSFTVSNPVSAFGSNTSVFGQPAAQPSVPAAAPLSNPAIPSAPATATSSQDQVNGASRAAPSTSVFTSVFSAQPPSAPAPVNPFQQPTFKGESTQSLSSPPKPQINGSIFGNPFATTTSTPPSLNPKAPSFVPSPASSSLFSTAPSKQESPQSDKKEPAPVPSLPTATSSIFGSPFGVAPKPTTSPIPQPTPVTAPPFSLLSKPTPPSTTPTPPPTTTRLVAPPLLKIDTNTSSSSTASAIDSPKVPPPLTRQQPVALPETPRTVLQPPNALLGHLRSSLGSMESVTSPGTSGSQEILSPLTLGTPTNASFKPLNNFTPLSTPSTSRRFSGFTPPTPPVPPVTTNGKGKAPEVKYTSEQVEELKAKALSFAQKGQLVKKFYKKWMYRTMDRAAYHEACRQSEKYHNKLQSSQSSRNGSLRLGSVSRPGTPADRKRRISMNASTSTDPSVSPQKKRARKRVSREYKPPQTDEELAQRFKENREEHEKRWAPGSFLQVIRQHAKRLSPQVLKLPWHLWLSLNPDSDATAIWLERKFDMPDSGTWFSEAVFSIPLSSAGGSKTSNYPGLIAFECTPLGDAGDELEKKYRILDDCSRLRELMQSLPPKRHFIPSLLVICWAEGSDMALTTDFFDMIKKFIQDGVLQSSQTFSITAATKELDTKLETTLSGLTLDVQGKRVQTLPARGVFKLFEATFNVYINEWVENCDMHGRFHWGLMGQVFEVAVAILNNLMSRIQTLMEVKEPIQHLPEFNGGQIVDSETAYDDAAEWLSGLISRDDARLVAMDLQSHRNISQDFPARIFLEHLYELAQAQFERQLPQASRTPQVILNSDIKDNTTSYEKFVGKQQLRLFQILNFSSRRSPKRRNESLATSQQSSPIANKKPRLSDSIISTSIDEQSTPSSPPLNGRASPAPTDTTANGSPAPASRPAVTVAMLRALTRDMKKKYMT</sequence>
<feature type="region of interest" description="Disordered" evidence="1">
    <location>
        <begin position="608"/>
        <end position="855"/>
    </location>
</feature>
<feature type="compositionally biased region" description="Low complexity" evidence="1">
    <location>
        <begin position="608"/>
        <end position="636"/>
    </location>
</feature>
<dbReference type="InParanoid" id="A0A409Y8W9"/>
<reference evidence="3 4" key="1">
    <citation type="journal article" date="2018" name="Evol. Lett.">
        <title>Horizontal gene cluster transfer increased hallucinogenic mushroom diversity.</title>
        <authorList>
            <person name="Reynolds H.T."/>
            <person name="Vijayakumar V."/>
            <person name="Gluck-Thaler E."/>
            <person name="Korotkin H.B."/>
            <person name="Matheny P.B."/>
            <person name="Slot J.C."/>
        </authorList>
    </citation>
    <scope>NUCLEOTIDE SEQUENCE [LARGE SCALE GENOMIC DNA]</scope>
    <source>
        <strain evidence="3 4">2629</strain>
    </source>
</reference>
<organism evidence="3 4">
    <name type="scientific">Panaeolus cyanescens</name>
    <dbReference type="NCBI Taxonomy" id="181874"/>
    <lineage>
        <taxon>Eukaryota</taxon>
        <taxon>Fungi</taxon>
        <taxon>Dikarya</taxon>
        <taxon>Basidiomycota</taxon>
        <taxon>Agaricomycotina</taxon>
        <taxon>Agaricomycetes</taxon>
        <taxon>Agaricomycetidae</taxon>
        <taxon>Agaricales</taxon>
        <taxon>Agaricineae</taxon>
        <taxon>Galeropsidaceae</taxon>
        <taxon>Panaeolus</taxon>
    </lineage>
</organism>
<gene>
    <name evidence="3" type="ORF">CVT24_009204</name>
</gene>
<keyword evidence="4" id="KW-1185">Reference proteome</keyword>
<dbReference type="STRING" id="181874.A0A409Y8W9"/>
<dbReference type="Gene3D" id="1.25.40.990">
    <property type="match status" value="1"/>
</dbReference>
<feature type="compositionally biased region" description="Polar residues" evidence="1">
    <location>
        <begin position="1452"/>
        <end position="1462"/>
    </location>
</feature>
<feature type="compositionally biased region" description="Polar residues" evidence="1">
    <location>
        <begin position="670"/>
        <end position="709"/>
    </location>
</feature>
<dbReference type="PANTHER" id="PTHR12436">
    <property type="entry name" value="80 KDA MCM3-ASSOCIATED PROTEIN"/>
    <property type="match status" value="1"/>
</dbReference>
<feature type="compositionally biased region" description="Low complexity" evidence="1">
    <location>
        <begin position="713"/>
        <end position="733"/>
    </location>
</feature>
<dbReference type="OrthoDB" id="264795at2759"/>
<feature type="compositionally biased region" description="Low complexity" evidence="1">
    <location>
        <begin position="1"/>
        <end position="19"/>
    </location>
</feature>
<dbReference type="PANTHER" id="PTHR12436:SF3">
    <property type="entry name" value="GERMINAL-CENTER ASSOCIATED NUCLEAR PROTEIN"/>
    <property type="match status" value="1"/>
</dbReference>
<evidence type="ECO:0000313" key="4">
    <source>
        <dbReference type="Proteomes" id="UP000284842"/>
    </source>
</evidence>
<name>A0A409Y8W9_9AGAR</name>
<feature type="compositionally biased region" description="Polar residues" evidence="1">
    <location>
        <begin position="637"/>
        <end position="661"/>
    </location>
</feature>
<feature type="region of interest" description="Disordered" evidence="1">
    <location>
        <begin position="1"/>
        <end position="87"/>
    </location>
</feature>
<feature type="region of interest" description="Disordered" evidence="1">
    <location>
        <begin position="992"/>
        <end position="1072"/>
    </location>
</feature>
<dbReference type="EMBL" id="NHTK01001360">
    <property type="protein sequence ID" value="PPQ99374.1"/>
    <property type="molecule type" value="Genomic_DNA"/>
</dbReference>
<dbReference type="GO" id="GO:0006406">
    <property type="term" value="P:mRNA export from nucleus"/>
    <property type="evidence" value="ECO:0007669"/>
    <property type="project" value="TreeGrafter"/>
</dbReference>
<feature type="compositionally biased region" description="Polar residues" evidence="1">
    <location>
        <begin position="902"/>
        <end position="915"/>
    </location>
</feature>
<feature type="compositionally biased region" description="Low complexity" evidence="1">
    <location>
        <begin position="804"/>
        <end position="830"/>
    </location>
</feature>
<dbReference type="GO" id="GO:0005737">
    <property type="term" value="C:cytoplasm"/>
    <property type="evidence" value="ECO:0007669"/>
    <property type="project" value="TreeGrafter"/>
</dbReference>
<feature type="region of interest" description="Disordered" evidence="1">
    <location>
        <begin position="488"/>
        <end position="512"/>
    </location>
</feature>
<feature type="region of interest" description="Disordered" evidence="1">
    <location>
        <begin position="1445"/>
        <end position="1514"/>
    </location>
</feature>
<dbReference type="InterPro" id="IPR005062">
    <property type="entry name" value="SAC3/GANP/THP3_conserved"/>
</dbReference>
<feature type="compositionally biased region" description="Pro residues" evidence="1">
    <location>
        <begin position="770"/>
        <end position="782"/>
    </location>
</feature>
<feature type="compositionally biased region" description="Basic and acidic residues" evidence="1">
    <location>
        <begin position="1060"/>
        <end position="1072"/>
    </location>
</feature>
<dbReference type="PRINTS" id="PR01217">
    <property type="entry name" value="PRICHEXTENSN"/>
</dbReference>
<dbReference type="Pfam" id="PF03399">
    <property type="entry name" value="SAC3_GANP"/>
    <property type="match status" value="1"/>
</dbReference>
<feature type="domain" description="SAC3/GANP/THP3 conserved" evidence="2">
    <location>
        <begin position="192"/>
        <end position="441"/>
    </location>
</feature>
<evidence type="ECO:0000313" key="3">
    <source>
        <dbReference type="EMBL" id="PPQ99374.1"/>
    </source>
</evidence>
<comment type="caution">
    <text evidence="3">The sequence shown here is derived from an EMBL/GenBank/DDBJ whole genome shotgun (WGS) entry which is preliminary data.</text>
</comment>
<feature type="compositionally biased region" description="Basic residues" evidence="1">
    <location>
        <begin position="54"/>
        <end position="67"/>
    </location>
</feature>
<feature type="compositionally biased region" description="Acidic residues" evidence="1">
    <location>
        <begin position="488"/>
        <end position="506"/>
    </location>
</feature>
<feature type="compositionally biased region" description="Basic and acidic residues" evidence="1">
    <location>
        <begin position="44"/>
        <end position="53"/>
    </location>
</feature>
<feature type="compositionally biased region" description="Polar residues" evidence="1">
    <location>
        <begin position="1472"/>
        <end position="1484"/>
    </location>
</feature>
<dbReference type="GO" id="GO:0070390">
    <property type="term" value="C:transcription export complex 2"/>
    <property type="evidence" value="ECO:0007669"/>
    <property type="project" value="TreeGrafter"/>
</dbReference>
<feature type="compositionally biased region" description="Polar residues" evidence="1">
    <location>
        <begin position="994"/>
        <end position="1004"/>
    </location>
</feature>
<feature type="compositionally biased region" description="Polar residues" evidence="1">
    <location>
        <begin position="1026"/>
        <end position="1038"/>
    </location>
</feature>
<dbReference type="Proteomes" id="UP000284842">
    <property type="component" value="Unassembled WGS sequence"/>
</dbReference>
<evidence type="ECO:0000256" key="1">
    <source>
        <dbReference type="SAM" id="MobiDB-lite"/>
    </source>
</evidence>